<evidence type="ECO:0000313" key="3">
    <source>
        <dbReference type="EMBL" id="GAA0601831.1"/>
    </source>
</evidence>
<dbReference type="Pfam" id="PF16917">
    <property type="entry name" value="BPL_LplA_LipB_2"/>
    <property type="match status" value="1"/>
</dbReference>
<sequence>MQTGLPDLPSLFDPVFALREGGDAFARAIELAPARGAGTLVWVRAYARAEAAVVLEPEMPLGPARLAFHAAATALADTLASLGPPEVAVALKLPGTVLVNLGECGAVRLAAPPGAAEDAVPDWLVVGMELRLAFPIGYETGRTPDLTSLEEEGFEGVGPAELTAGWARHLMAGLDEWQARGPRRVAERYLARLLDGADTPGLRRGIDPDTGALVFDRAGGARERRPLPGTPDAASAAVAA</sequence>
<feature type="domain" description="BPL/LPL catalytic" evidence="2">
    <location>
        <begin position="17"/>
        <end position="190"/>
    </location>
</feature>
<organism evidence="3 4">
    <name type="scientific">Craurococcus roseus</name>
    <dbReference type="NCBI Taxonomy" id="77585"/>
    <lineage>
        <taxon>Bacteria</taxon>
        <taxon>Pseudomonadati</taxon>
        <taxon>Pseudomonadota</taxon>
        <taxon>Alphaproteobacteria</taxon>
        <taxon>Acetobacterales</taxon>
        <taxon>Acetobacteraceae</taxon>
        <taxon>Craurococcus</taxon>
    </lineage>
</organism>
<dbReference type="SUPFAM" id="SSF55681">
    <property type="entry name" value="Class II aaRS and biotin synthetases"/>
    <property type="match status" value="1"/>
</dbReference>
<keyword evidence="4" id="KW-1185">Reference proteome</keyword>
<evidence type="ECO:0000259" key="2">
    <source>
        <dbReference type="Pfam" id="PF16917"/>
    </source>
</evidence>
<reference evidence="4" key="1">
    <citation type="journal article" date="2019" name="Int. J. Syst. Evol. Microbiol.">
        <title>The Global Catalogue of Microorganisms (GCM) 10K type strain sequencing project: providing services to taxonomists for standard genome sequencing and annotation.</title>
        <authorList>
            <consortium name="The Broad Institute Genomics Platform"/>
            <consortium name="The Broad Institute Genome Sequencing Center for Infectious Disease"/>
            <person name="Wu L."/>
            <person name="Ma J."/>
        </authorList>
    </citation>
    <scope>NUCLEOTIDE SEQUENCE [LARGE SCALE GENOMIC DNA]</scope>
    <source>
        <strain evidence="4">JCM 9933</strain>
    </source>
</reference>
<dbReference type="InterPro" id="IPR045864">
    <property type="entry name" value="aa-tRNA-synth_II/BPL/LPL"/>
</dbReference>
<name>A0ABP3R764_9PROT</name>
<keyword evidence="3" id="KW-0436">Ligase</keyword>
<dbReference type="Proteomes" id="UP001501588">
    <property type="component" value="Unassembled WGS sequence"/>
</dbReference>
<dbReference type="GO" id="GO:0016874">
    <property type="term" value="F:ligase activity"/>
    <property type="evidence" value="ECO:0007669"/>
    <property type="project" value="UniProtKB-KW"/>
</dbReference>
<dbReference type="RefSeq" id="WP_343897630.1">
    <property type="nucleotide sequence ID" value="NZ_BAAAFZ010000079.1"/>
</dbReference>
<dbReference type="Gene3D" id="3.30.930.10">
    <property type="entry name" value="Bira Bifunctional Protein, Domain 2"/>
    <property type="match status" value="1"/>
</dbReference>
<accession>A0ABP3R764</accession>
<feature type="region of interest" description="Disordered" evidence="1">
    <location>
        <begin position="217"/>
        <end position="240"/>
    </location>
</feature>
<dbReference type="EMBL" id="BAAAFZ010000079">
    <property type="protein sequence ID" value="GAA0601831.1"/>
    <property type="molecule type" value="Genomic_DNA"/>
</dbReference>
<evidence type="ECO:0000313" key="4">
    <source>
        <dbReference type="Proteomes" id="UP001501588"/>
    </source>
</evidence>
<proteinExistence type="predicted"/>
<dbReference type="InterPro" id="IPR004143">
    <property type="entry name" value="BPL_LPL_catalytic"/>
</dbReference>
<gene>
    <name evidence="3" type="ORF">GCM10009416_44600</name>
</gene>
<protein>
    <submittedName>
        <fullName evidence="3">Biotin/lipoate--protein ligase family protein</fullName>
    </submittedName>
</protein>
<comment type="caution">
    <text evidence="3">The sequence shown here is derived from an EMBL/GenBank/DDBJ whole genome shotgun (WGS) entry which is preliminary data.</text>
</comment>
<evidence type="ECO:0000256" key="1">
    <source>
        <dbReference type="SAM" id="MobiDB-lite"/>
    </source>
</evidence>